<name>A0A5C4L7A1_9HYPH</name>
<dbReference type="PANTHER" id="PTHR43790">
    <property type="entry name" value="CARBOHYDRATE TRANSPORT ATP-BINDING PROTEIN MG119-RELATED"/>
    <property type="match status" value="1"/>
</dbReference>
<evidence type="ECO:0000256" key="1">
    <source>
        <dbReference type="ARBA" id="ARBA00005417"/>
    </source>
</evidence>
<dbReference type="GO" id="GO:0005524">
    <property type="term" value="F:ATP binding"/>
    <property type="evidence" value="ECO:0007669"/>
    <property type="project" value="UniProtKB-KW"/>
</dbReference>
<dbReference type="InterPro" id="IPR003439">
    <property type="entry name" value="ABC_transporter-like_ATP-bd"/>
</dbReference>
<dbReference type="PROSITE" id="PS50893">
    <property type="entry name" value="ABC_TRANSPORTER_2"/>
    <property type="match status" value="2"/>
</dbReference>
<dbReference type="InterPro" id="IPR050107">
    <property type="entry name" value="ABC_carbohydrate_import_ATPase"/>
</dbReference>
<feature type="domain" description="ABC transporter" evidence="4">
    <location>
        <begin position="13"/>
        <end position="247"/>
    </location>
</feature>
<dbReference type="InterPro" id="IPR027417">
    <property type="entry name" value="P-loop_NTPase"/>
</dbReference>
<dbReference type="SUPFAM" id="SSF52540">
    <property type="entry name" value="P-loop containing nucleoside triphosphate hydrolases"/>
    <property type="match status" value="2"/>
</dbReference>
<dbReference type="PROSITE" id="PS00211">
    <property type="entry name" value="ABC_TRANSPORTER_1"/>
    <property type="match status" value="2"/>
</dbReference>
<proteinExistence type="inferred from homology"/>
<evidence type="ECO:0000259" key="4">
    <source>
        <dbReference type="PROSITE" id="PS50893"/>
    </source>
</evidence>
<dbReference type="InterPro" id="IPR017871">
    <property type="entry name" value="ABC_transporter-like_CS"/>
</dbReference>
<dbReference type="SMART" id="SM00382">
    <property type="entry name" value="AAA"/>
    <property type="match status" value="2"/>
</dbReference>
<dbReference type="Gene3D" id="3.40.50.300">
    <property type="entry name" value="P-loop containing nucleotide triphosphate hydrolases"/>
    <property type="match status" value="2"/>
</dbReference>
<sequence>MASDEGRGTPPMLEMLGISKSYGTVRANCGIDLTVRRGEILGLLGENGSGKSTLMKILFGMVRPDDGRIVLKGQRAEIRSPADARRAGIGMVHQHFMLAEAMSVLDNVLLGLPGKGAWPDRRAAAKELSLASRAYGLGLDPDALVESLSFGMRQRVEIVKLILGGAELLIMDEPTSNLSAPEVAALLATLRRFADEGRSVVFISHKLGEVLELCDQVVVLRDGAVTGRRAVVGTDRADLSRLMVGRAMPAVAAAPAVRPGPVRLAADSLTTGGTGIALSGISLDIRAGEVLAVAGIDGNGQTELAEALAGLRPAGGRVRLDTEDLTGRDPAARLAAGLAYVPVDRGGTSLVPGMSVAENLALRDFARPPLSRHAWLDRGALRTRAMERIAAYGIRCAGPAALARSLSGGNQQKIVMAREIGRGPRALLAVQPTWGLDPGATRFVQDAIRALRAAGGAILYISAELEEVLEMGDRVAILHEGRLSRPVPRTELDLVQVGLLMAGDRASWAPEAERRVA</sequence>
<dbReference type="PANTHER" id="PTHR43790:SF4">
    <property type="entry name" value="GUANOSINE IMPORT ATP-BINDING PROTEIN NUPO"/>
    <property type="match status" value="1"/>
</dbReference>
<keyword evidence="6" id="KW-1185">Reference proteome</keyword>
<reference evidence="5 6" key="1">
    <citation type="submission" date="2019-06" db="EMBL/GenBank/DDBJ databases">
        <title>Genome of Methylobacterium sp. 17Sr1-39.</title>
        <authorList>
            <person name="Seo T."/>
        </authorList>
    </citation>
    <scope>NUCLEOTIDE SEQUENCE [LARGE SCALE GENOMIC DNA]</scope>
    <source>
        <strain evidence="5 6">17Sr1-39</strain>
    </source>
</reference>
<keyword evidence="3 5" id="KW-0067">ATP-binding</keyword>
<dbReference type="CDD" id="cd03215">
    <property type="entry name" value="ABC_Carb_Monos_II"/>
    <property type="match status" value="1"/>
</dbReference>
<dbReference type="Pfam" id="PF00005">
    <property type="entry name" value="ABC_tran"/>
    <property type="match status" value="2"/>
</dbReference>
<evidence type="ECO:0000256" key="3">
    <source>
        <dbReference type="ARBA" id="ARBA00022840"/>
    </source>
</evidence>
<evidence type="ECO:0000313" key="5">
    <source>
        <dbReference type="EMBL" id="TNC07294.1"/>
    </source>
</evidence>
<dbReference type="InterPro" id="IPR003593">
    <property type="entry name" value="AAA+_ATPase"/>
</dbReference>
<organism evidence="5 6">
    <name type="scientific">Methylobacterium terricola</name>
    <dbReference type="NCBI Taxonomy" id="2583531"/>
    <lineage>
        <taxon>Bacteria</taxon>
        <taxon>Pseudomonadati</taxon>
        <taxon>Pseudomonadota</taxon>
        <taxon>Alphaproteobacteria</taxon>
        <taxon>Hyphomicrobiales</taxon>
        <taxon>Methylobacteriaceae</taxon>
        <taxon>Methylobacterium</taxon>
    </lineage>
</organism>
<dbReference type="OrthoDB" id="8430269at2"/>
<evidence type="ECO:0000313" key="6">
    <source>
        <dbReference type="Proteomes" id="UP000305267"/>
    </source>
</evidence>
<dbReference type="EMBL" id="VDDA01000037">
    <property type="protein sequence ID" value="TNC07294.1"/>
    <property type="molecule type" value="Genomic_DNA"/>
</dbReference>
<accession>A0A5C4L7A1</accession>
<keyword evidence="2" id="KW-0547">Nucleotide-binding</keyword>
<protein>
    <submittedName>
        <fullName evidence="5">ABC transporter ATP-binding protein</fullName>
    </submittedName>
</protein>
<dbReference type="Proteomes" id="UP000305267">
    <property type="component" value="Unassembled WGS sequence"/>
</dbReference>
<feature type="domain" description="ABC transporter" evidence="4">
    <location>
        <begin position="262"/>
        <end position="505"/>
    </location>
</feature>
<dbReference type="GO" id="GO:0016887">
    <property type="term" value="F:ATP hydrolysis activity"/>
    <property type="evidence" value="ECO:0007669"/>
    <property type="project" value="InterPro"/>
</dbReference>
<gene>
    <name evidence="5" type="ORF">FF100_32775</name>
</gene>
<comment type="caution">
    <text evidence="5">The sequence shown here is derived from an EMBL/GenBank/DDBJ whole genome shotgun (WGS) entry which is preliminary data.</text>
</comment>
<dbReference type="CDD" id="cd03216">
    <property type="entry name" value="ABC_Carb_Monos_I"/>
    <property type="match status" value="1"/>
</dbReference>
<dbReference type="AlphaFoldDB" id="A0A5C4L7A1"/>
<comment type="similarity">
    <text evidence="1">Belongs to the ABC transporter superfamily.</text>
</comment>
<evidence type="ECO:0000256" key="2">
    <source>
        <dbReference type="ARBA" id="ARBA00022741"/>
    </source>
</evidence>